<sequence length="294" mass="32285">MATILVPTDFSENAANAVQYAASLAVQTSSRLLLVHTVSVPVSVMPEGIPLLSVNTQLMKASEEALGTLAHQLNQSFSLEVETLCLSGPLIPLLNEVIKTQTVDLVVMGTQGAGDLLTRLIGTNSTVFIKEASCPVLVVPAHAKFSPIRHIAYASDFETEETVYLKQLFQLASTLNSEVHIINITSEHELNIVSDRQVLKSIKKHFPHHQYSVAQMRYNDVVAGLKKFVQENQMDLLAVSIQDRDLLEYLFHHSITIELAIQAFVPLLTLPANPYYLQAQRSVSNKTVSAGADK</sequence>
<evidence type="ECO:0000256" key="1">
    <source>
        <dbReference type="ARBA" id="ARBA00008791"/>
    </source>
</evidence>
<dbReference type="Pfam" id="PF00582">
    <property type="entry name" value="Usp"/>
    <property type="match status" value="1"/>
</dbReference>
<dbReference type="InterPro" id="IPR006016">
    <property type="entry name" value="UspA"/>
</dbReference>
<dbReference type="KEGG" id="rti:DC20_15405"/>
<dbReference type="SUPFAM" id="SSF52402">
    <property type="entry name" value="Adenine nucleotide alpha hydrolases-like"/>
    <property type="match status" value="2"/>
</dbReference>
<dbReference type="CDD" id="cd00293">
    <property type="entry name" value="USP-like"/>
    <property type="match status" value="1"/>
</dbReference>
<evidence type="ECO:0000259" key="2">
    <source>
        <dbReference type="Pfam" id="PF00582"/>
    </source>
</evidence>
<evidence type="ECO:0000313" key="4">
    <source>
        <dbReference type="Proteomes" id="UP000061382"/>
    </source>
</evidence>
<dbReference type="PANTHER" id="PTHR46268:SF6">
    <property type="entry name" value="UNIVERSAL STRESS PROTEIN UP12"/>
    <property type="match status" value="1"/>
</dbReference>
<comment type="similarity">
    <text evidence="1">Belongs to the universal stress protein A family.</text>
</comment>
<dbReference type="RefSeq" id="WP_062544651.1">
    <property type="nucleotide sequence ID" value="NZ_CP012643.1"/>
</dbReference>
<dbReference type="Proteomes" id="UP000061382">
    <property type="component" value="Chromosome"/>
</dbReference>
<dbReference type="Gene3D" id="3.40.50.12370">
    <property type="match status" value="1"/>
</dbReference>
<reference evidence="3 4" key="1">
    <citation type="submission" date="2015-08" db="EMBL/GenBank/DDBJ databases">
        <title>Complete genome sequence of Rufibacter tibetensis strain 1351t, a radiation-resistant bacterium from tibet plateau.</title>
        <authorList>
            <person name="Dai J."/>
        </authorList>
    </citation>
    <scope>NUCLEOTIDE SEQUENCE [LARGE SCALE GENOMIC DNA]</scope>
    <source>
        <strain evidence="3 4">1351</strain>
    </source>
</reference>
<dbReference type="STRING" id="512763.DC20_15405"/>
<dbReference type="PATRIC" id="fig|512763.3.peg.3387"/>
<evidence type="ECO:0000313" key="3">
    <source>
        <dbReference type="EMBL" id="ALJ00108.1"/>
    </source>
</evidence>
<accession>A0A0P0CRQ3</accession>
<keyword evidence="4" id="KW-1185">Reference proteome</keyword>
<gene>
    <name evidence="3" type="ORF">DC20_15405</name>
</gene>
<proteinExistence type="inferred from homology"/>
<feature type="domain" description="UspA" evidence="2">
    <location>
        <begin position="3"/>
        <end position="140"/>
    </location>
</feature>
<dbReference type="InterPro" id="IPR006015">
    <property type="entry name" value="Universal_stress_UspA"/>
</dbReference>
<organism evidence="3 4">
    <name type="scientific">Rufibacter tibetensis</name>
    <dbReference type="NCBI Taxonomy" id="512763"/>
    <lineage>
        <taxon>Bacteria</taxon>
        <taxon>Pseudomonadati</taxon>
        <taxon>Bacteroidota</taxon>
        <taxon>Cytophagia</taxon>
        <taxon>Cytophagales</taxon>
        <taxon>Hymenobacteraceae</taxon>
        <taxon>Rufibacter</taxon>
    </lineage>
</organism>
<protein>
    <recommendedName>
        <fullName evidence="2">UspA domain-containing protein</fullName>
    </recommendedName>
</protein>
<dbReference type="PANTHER" id="PTHR46268">
    <property type="entry name" value="STRESS RESPONSE PROTEIN NHAX"/>
    <property type="match status" value="1"/>
</dbReference>
<dbReference type="OrthoDB" id="1522603at2"/>
<dbReference type="EMBL" id="CP012643">
    <property type="protein sequence ID" value="ALJ00108.1"/>
    <property type="molecule type" value="Genomic_DNA"/>
</dbReference>
<name>A0A0P0CRQ3_9BACT</name>
<dbReference type="PRINTS" id="PR01438">
    <property type="entry name" value="UNVRSLSTRESS"/>
</dbReference>
<dbReference type="AlphaFoldDB" id="A0A0P0CRQ3"/>